<sequence length="229" mass="26132">MVKKNNTVAVYGLIQWANGDKDDATWEPLEDLVKRFPMFDVDIYPLKIHLTETMCRLMWEYFFSEEEQHSQRRQASASSSHSTKETEGSYRSNPYVVPVTSGRNHSSIHGDTTHASKGQNGKVVALELGRSSSFDRKCEESVADELVLQLHSSNFAPSKIEYKDTKTSKTGCSSQEEKKINKPNDEKRSRPWGQKSLALDTAIGMWQLLFEEKQWPLVEHWCQVLTGMA</sequence>
<name>A0A2U1QIG7_ARTAN</name>
<dbReference type="Proteomes" id="UP000245207">
    <property type="component" value="Unassembled WGS sequence"/>
</dbReference>
<keyword evidence="3" id="KW-1185">Reference proteome</keyword>
<feature type="region of interest" description="Disordered" evidence="1">
    <location>
        <begin position="101"/>
        <end position="120"/>
    </location>
</feature>
<feature type="region of interest" description="Disordered" evidence="1">
    <location>
        <begin position="165"/>
        <end position="193"/>
    </location>
</feature>
<protein>
    <submittedName>
        <fullName evidence="2">Uncharacterized protein</fullName>
    </submittedName>
</protein>
<proteinExistence type="predicted"/>
<evidence type="ECO:0000313" key="3">
    <source>
        <dbReference type="Proteomes" id="UP000245207"/>
    </source>
</evidence>
<dbReference type="Gene3D" id="1.10.238.200">
    <property type="entry name" value="Cullin, PONY binding domain"/>
    <property type="match status" value="1"/>
</dbReference>
<gene>
    <name evidence="2" type="ORF">CTI12_AA026330</name>
</gene>
<dbReference type="OrthoDB" id="5554229at2759"/>
<dbReference type="EMBL" id="PKPP01000103">
    <property type="protein sequence ID" value="PWA97758.1"/>
    <property type="molecule type" value="Genomic_DNA"/>
</dbReference>
<dbReference type="PANTHER" id="PTHR15678:SF6">
    <property type="entry name" value="BRIDGE-LIKE LIPID TRANSFER PROTEIN FAMILY MEMBER 2"/>
    <property type="match status" value="1"/>
</dbReference>
<evidence type="ECO:0000313" key="2">
    <source>
        <dbReference type="EMBL" id="PWA97758.1"/>
    </source>
</evidence>
<reference evidence="2 3" key="1">
    <citation type="journal article" date="2018" name="Mol. Plant">
        <title>The genome of Artemisia annua provides insight into the evolution of Asteraceae family and artemisinin biosynthesis.</title>
        <authorList>
            <person name="Shen Q."/>
            <person name="Zhang L."/>
            <person name="Liao Z."/>
            <person name="Wang S."/>
            <person name="Yan T."/>
            <person name="Shi P."/>
            <person name="Liu M."/>
            <person name="Fu X."/>
            <person name="Pan Q."/>
            <person name="Wang Y."/>
            <person name="Lv Z."/>
            <person name="Lu X."/>
            <person name="Zhang F."/>
            <person name="Jiang W."/>
            <person name="Ma Y."/>
            <person name="Chen M."/>
            <person name="Hao X."/>
            <person name="Li L."/>
            <person name="Tang Y."/>
            <person name="Lv G."/>
            <person name="Zhou Y."/>
            <person name="Sun X."/>
            <person name="Brodelius P.E."/>
            <person name="Rose J.K.C."/>
            <person name="Tang K."/>
        </authorList>
    </citation>
    <scope>NUCLEOTIDE SEQUENCE [LARGE SCALE GENOMIC DNA]</scope>
    <source>
        <strain evidence="3">cv. Huhao1</strain>
        <tissue evidence="2">Leaf</tissue>
    </source>
</reference>
<dbReference type="AlphaFoldDB" id="A0A2U1QIG7"/>
<organism evidence="2 3">
    <name type="scientific">Artemisia annua</name>
    <name type="common">Sweet wormwood</name>
    <dbReference type="NCBI Taxonomy" id="35608"/>
    <lineage>
        <taxon>Eukaryota</taxon>
        <taxon>Viridiplantae</taxon>
        <taxon>Streptophyta</taxon>
        <taxon>Embryophyta</taxon>
        <taxon>Tracheophyta</taxon>
        <taxon>Spermatophyta</taxon>
        <taxon>Magnoliopsida</taxon>
        <taxon>eudicotyledons</taxon>
        <taxon>Gunneridae</taxon>
        <taxon>Pentapetalae</taxon>
        <taxon>asterids</taxon>
        <taxon>campanulids</taxon>
        <taxon>Asterales</taxon>
        <taxon>Asteraceae</taxon>
        <taxon>Asteroideae</taxon>
        <taxon>Anthemideae</taxon>
        <taxon>Artemisiinae</taxon>
        <taxon>Artemisia</taxon>
    </lineage>
</organism>
<feature type="compositionally biased region" description="Polar residues" evidence="1">
    <location>
        <begin position="101"/>
        <end position="119"/>
    </location>
</feature>
<evidence type="ECO:0000256" key="1">
    <source>
        <dbReference type="SAM" id="MobiDB-lite"/>
    </source>
</evidence>
<accession>A0A2U1QIG7</accession>
<dbReference type="Pfam" id="PF10344">
    <property type="entry name" value="Hobbit"/>
    <property type="match status" value="1"/>
</dbReference>
<comment type="caution">
    <text evidence="2">The sequence shown here is derived from an EMBL/GenBank/DDBJ whole genome shotgun (WGS) entry which is preliminary data.</text>
</comment>
<dbReference type="InterPro" id="IPR042460">
    <property type="entry name" value="DCN1-like_PONY"/>
</dbReference>
<dbReference type="InterPro" id="IPR045167">
    <property type="entry name" value="Hobbit"/>
</dbReference>
<dbReference type="STRING" id="35608.A0A2U1QIG7"/>
<feature type="region of interest" description="Disordered" evidence="1">
    <location>
        <begin position="71"/>
        <end position="95"/>
    </location>
</feature>
<dbReference type="PANTHER" id="PTHR15678">
    <property type="entry name" value="ANTIGEN MLAA-22-RELATED"/>
    <property type="match status" value="1"/>
</dbReference>
<feature type="compositionally biased region" description="Basic and acidic residues" evidence="1">
    <location>
        <begin position="175"/>
        <end position="189"/>
    </location>
</feature>